<feature type="domain" description="4Fe-4S ferredoxin-type" evidence="1">
    <location>
        <begin position="353"/>
        <end position="381"/>
    </location>
</feature>
<dbReference type="SUPFAM" id="SSF54862">
    <property type="entry name" value="4Fe-4S ferredoxins"/>
    <property type="match status" value="1"/>
</dbReference>
<name>A0A0W8FM37_9ZZZZ</name>
<dbReference type="Pfam" id="PF13237">
    <property type="entry name" value="Fer4_10"/>
    <property type="match status" value="1"/>
</dbReference>
<evidence type="ECO:0000259" key="1">
    <source>
        <dbReference type="PROSITE" id="PS51379"/>
    </source>
</evidence>
<dbReference type="Gene3D" id="3.30.70.20">
    <property type="match status" value="1"/>
</dbReference>
<dbReference type="AlphaFoldDB" id="A0A0W8FM37"/>
<gene>
    <name evidence="2" type="ORF">ASZ90_008251</name>
</gene>
<reference evidence="2" key="1">
    <citation type="journal article" date="2015" name="Proc. Natl. Acad. Sci. U.S.A.">
        <title>Networks of energetic and metabolic interactions define dynamics in microbial communities.</title>
        <authorList>
            <person name="Embree M."/>
            <person name="Liu J.K."/>
            <person name="Al-Bassam M.M."/>
            <person name="Zengler K."/>
        </authorList>
    </citation>
    <scope>NUCLEOTIDE SEQUENCE</scope>
</reference>
<protein>
    <submittedName>
        <fullName evidence="2">Ferredoxin</fullName>
    </submittedName>
</protein>
<sequence length="399" mass="45483">MTKDNKIVLRNKKGDLRKLVILMNRQNKRFMPPFEPILQAIDLVTTPEELALLLKMGTGLYSYEQALALSGMSSEKFNPLFEILKQKAFIRTQYTEAGQEQYTLNPFIVGWFEGIVTYLLGKPEEKEFARRYMTFFSSLRNRNFFPIRKVMDLMGKYAPVSNQSVGTVREAKNEKGKSKIIIDEKIVVQDSMIYPASSINDMISDYGSKSIIGQFKACMCRKVTENVGNPCRFKMPDDIACMGFGDHIKTYMQYGYMRQISKEEAFDIIQKARDCGAIHTVFHEKDDANLPQIALCNCCWDCCGILRSYNMGAVPLRYSCFYMAKIKDISKCNGCGLCEKFCPTAAIKVVEKKVELDTRKCIGCGQCAHQCVRSVVELVENKRTAFLPMLKKSETRITT</sequence>
<dbReference type="PROSITE" id="PS00198">
    <property type="entry name" value="4FE4S_FER_1"/>
    <property type="match status" value="1"/>
</dbReference>
<organism evidence="2">
    <name type="scientific">hydrocarbon metagenome</name>
    <dbReference type="NCBI Taxonomy" id="938273"/>
    <lineage>
        <taxon>unclassified sequences</taxon>
        <taxon>metagenomes</taxon>
        <taxon>ecological metagenomes</taxon>
    </lineage>
</organism>
<proteinExistence type="predicted"/>
<dbReference type="EMBL" id="LNQE01000999">
    <property type="protein sequence ID" value="KUG21981.1"/>
    <property type="molecule type" value="Genomic_DNA"/>
</dbReference>
<dbReference type="InterPro" id="IPR017896">
    <property type="entry name" value="4Fe4S_Fe-S-bd"/>
</dbReference>
<dbReference type="InterPro" id="IPR017900">
    <property type="entry name" value="4Fe4S_Fe_S_CS"/>
</dbReference>
<accession>A0A0W8FM37</accession>
<feature type="domain" description="4Fe-4S ferredoxin-type" evidence="1">
    <location>
        <begin position="322"/>
        <end position="352"/>
    </location>
</feature>
<comment type="caution">
    <text evidence="2">The sequence shown here is derived from an EMBL/GenBank/DDBJ whole genome shotgun (WGS) entry which is preliminary data.</text>
</comment>
<evidence type="ECO:0000313" key="2">
    <source>
        <dbReference type="EMBL" id="KUG21981.1"/>
    </source>
</evidence>
<dbReference type="PROSITE" id="PS51379">
    <property type="entry name" value="4FE4S_FER_2"/>
    <property type="match status" value="2"/>
</dbReference>